<keyword evidence="1" id="KW-0175">Coiled coil</keyword>
<dbReference type="PANTHER" id="PTHR35562">
    <property type="entry name" value="DNA ENDONUCLEASE SMRA-RELATED"/>
    <property type="match status" value="1"/>
</dbReference>
<dbReference type="Proteomes" id="UP000824150">
    <property type="component" value="Unassembled WGS sequence"/>
</dbReference>
<dbReference type="Pfam" id="PF01713">
    <property type="entry name" value="Smr"/>
    <property type="match status" value="1"/>
</dbReference>
<dbReference type="GO" id="GO:0004520">
    <property type="term" value="F:DNA endonuclease activity"/>
    <property type="evidence" value="ECO:0007669"/>
    <property type="project" value="TreeGrafter"/>
</dbReference>
<dbReference type="PROSITE" id="PS50828">
    <property type="entry name" value="SMR"/>
    <property type="match status" value="1"/>
</dbReference>
<dbReference type="InterPro" id="IPR002625">
    <property type="entry name" value="Smr_dom"/>
</dbReference>
<dbReference type="InterPro" id="IPR036063">
    <property type="entry name" value="Smr_dom_sf"/>
</dbReference>
<proteinExistence type="predicted"/>
<protein>
    <submittedName>
        <fullName evidence="3">DNA endonuclease SmrA</fullName>
    </submittedName>
</protein>
<dbReference type="PANTHER" id="PTHR35562:SF2">
    <property type="entry name" value="DNA ENDONUCLEASE SMRA-RELATED"/>
    <property type="match status" value="1"/>
</dbReference>
<evidence type="ECO:0000259" key="2">
    <source>
        <dbReference type="PROSITE" id="PS50828"/>
    </source>
</evidence>
<sequence>MTDAKTKLDDFAALLQAEAAAAAEKKDLSFSQAMADIKPVKQDKVATRTELMNKDLAKLRQEAAVLDKKEAELEASSAFVPQVDPNEVLVFRREGVQPYVLRRLKNGEYLEADYIDLHGNTVEQAYNLVMRFLEHAKREEFRCVLIIHGKGSKGPRKALLKSYVAHWLRQIPEVLAFHSAPEWKGGTGSVYVILKKGDKSRAENREQHAKRQIATSANWR</sequence>
<keyword evidence="3" id="KW-0255">Endonuclease</keyword>
<name>A0A9E2KNW0_9GAMM</name>
<dbReference type="SMART" id="SM00463">
    <property type="entry name" value="SMR"/>
    <property type="match status" value="1"/>
</dbReference>
<dbReference type="EMBL" id="JAHLFG010000028">
    <property type="protein sequence ID" value="MBU3826362.1"/>
    <property type="molecule type" value="Genomic_DNA"/>
</dbReference>
<dbReference type="InterPro" id="IPR047688">
    <property type="entry name" value="Endonuc_SmrA"/>
</dbReference>
<organism evidence="3 4">
    <name type="scientific">Candidatus Anaerobiospirillum merdipullorum</name>
    <dbReference type="NCBI Taxonomy" id="2838450"/>
    <lineage>
        <taxon>Bacteria</taxon>
        <taxon>Pseudomonadati</taxon>
        <taxon>Pseudomonadota</taxon>
        <taxon>Gammaproteobacteria</taxon>
        <taxon>Aeromonadales</taxon>
        <taxon>Succinivibrionaceae</taxon>
        <taxon>Anaerobiospirillum</taxon>
    </lineage>
</organism>
<accession>A0A9E2KNW0</accession>
<evidence type="ECO:0000256" key="1">
    <source>
        <dbReference type="SAM" id="Coils"/>
    </source>
</evidence>
<dbReference type="NCBIfam" id="NF033154">
    <property type="entry name" value="endonuc_SmrA"/>
    <property type="match status" value="1"/>
</dbReference>
<keyword evidence="3" id="KW-0540">Nuclease</keyword>
<feature type="coiled-coil region" evidence="1">
    <location>
        <begin position="49"/>
        <end position="76"/>
    </location>
</feature>
<comment type="caution">
    <text evidence="3">The sequence shown here is derived from an EMBL/GenBank/DDBJ whole genome shotgun (WGS) entry which is preliminary data.</text>
</comment>
<dbReference type="SUPFAM" id="SSF160443">
    <property type="entry name" value="SMR domain-like"/>
    <property type="match status" value="1"/>
</dbReference>
<dbReference type="AlphaFoldDB" id="A0A9E2KNW0"/>
<feature type="domain" description="Smr" evidence="2">
    <location>
        <begin position="115"/>
        <end position="195"/>
    </location>
</feature>
<reference evidence="3" key="2">
    <citation type="submission" date="2021-04" db="EMBL/GenBank/DDBJ databases">
        <authorList>
            <person name="Gilroy R."/>
        </authorList>
    </citation>
    <scope>NUCLEOTIDE SEQUENCE</scope>
    <source>
        <strain evidence="3">687</strain>
    </source>
</reference>
<evidence type="ECO:0000313" key="4">
    <source>
        <dbReference type="Proteomes" id="UP000824150"/>
    </source>
</evidence>
<gene>
    <name evidence="3" type="primary">smrA</name>
    <name evidence="3" type="ORF">IAA31_02600</name>
</gene>
<dbReference type="Gene3D" id="3.30.1370.110">
    <property type="match status" value="1"/>
</dbReference>
<evidence type="ECO:0000313" key="3">
    <source>
        <dbReference type="EMBL" id="MBU3826362.1"/>
    </source>
</evidence>
<keyword evidence="3" id="KW-0378">Hydrolase</keyword>
<reference evidence="3" key="1">
    <citation type="journal article" date="2021" name="PeerJ">
        <title>Extensive microbial diversity within the chicken gut microbiome revealed by metagenomics and culture.</title>
        <authorList>
            <person name="Gilroy R."/>
            <person name="Ravi A."/>
            <person name="Getino M."/>
            <person name="Pursley I."/>
            <person name="Horton D.L."/>
            <person name="Alikhan N.F."/>
            <person name="Baker D."/>
            <person name="Gharbi K."/>
            <person name="Hall N."/>
            <person name="Watson M."/>
            <person name="Adriaenssens E.M."/>
            <person name="Foster-Nyarko E."/>
            <person name="Jarju S."/>
            <person name="Secka A."/>
            <person name="Antonio M."/>
            <person name="Oren A."/>
            <person name="Chaudhuri R.R."/>
            <person name="La Ragione R."/>
            <person name="Hildebrand F."/>
            <person name="Pallen M.J."/>
        </authorList>
    </citation>
    <scope>NUCLEOTIDE SEQUENCE</scope>
    <source>
        <strain evidence="3">687</strain>
    </source>
</reference>